<feature type="active site" evidence="1">
    <location>
        <position position="94"/>
    </location>
</feature>
<dbReference type="AlphaFoldDB" id="G0U9X9"/>
<evidence type="ECO:0000313" key="2">
    <source>
        <dbReference type="EMBL" id="CCC52610.1"/>
    </source>
</evidence>
<dbReference type="PANTHER" id="PTHR15750">
    <property type="entry name" value="VASOHIBIN-1-LIKE ISOFORM X2"/>
    <property type="match status" value="1"/>
</dbReference>
<gene>
    <name evidence="2" type="ORF">TVY486_1100950</name>
</gene>
<evidence type="ECO:0000256" key="1">
    <source>
        <dbReference type="PIRSR" id="PIRSR628131-1"/>
    </source>
</evidence>
<organism evidence="2">
    <name type="scientific">Trypanosoma vivax (strain Y486)</name>
    <dbReference type="NCBI Taxonomy" id="1055687"/>
    <lineage>
        <taxon>Eukaryota</taxon>
        <taxon>Discoba</taxon>
        <taxon>Euglenozoa</taxon>
        <taxon>Kinetoplastea</taxon>
        <taxon>Metakinetoplastina</taxon>
        <taxon>Trypanosomatida</taxon>
        <taxon>Trypanosomatidae</taxon>
        <taxon>Trypanosoma</taxon>
        <taxon>Duttonella</taxon>
    </lineage>
</organism>
<sequence>MVSSDKVQMVVEKLASINPYTNAKDLPDIPRPDECSIPRKLSSRQQLPHIQNVLNTLSYNFLPHTFFCLEKRRSLQSILLTSKEILAEALPIRCLEASFVGLYLTQELRDVDRIPLSFRSRAKGRAYHHIVLVVRCESMYGAVGLSRKATLMSKPLV</sequence>
<dbReference type="EMBL" id="HE573027">
    <property type="protein sequence ID" value="CCC52610.1"/>
    <property type="molecule type" value="Genomic_DNA"/>
</dbReference>
<dbReference type="Pfam" id="PF14822">
    <property type="entry name" value="Vasohibin"/>
    <property type="match status" value="1"/>
</dbReference>
<name>G0U9X9_TRYVY</name>
<feature type="active site" evidence="1">
    <location>
        <position position="129"/>
    </location>
</feature>
<dbReference type="VEuPathDB" id="TriTrypDB:TvY486_1100950"/>
<dbReference type="PANTHER" id="PTHR15750:SF2">
    <property type="entry name" value="VASOHIBIN"/>
    <property type="match status" value="1"/>
</dbReference>
<protein>
    <submittedName>
        <fullName evidence="2">Uncharacterized protein</fullName>
    </submittedName>
</protein>
<feature type="non-terminal residue" evidence="2">
    <location>
        <position position="157"/>
    </location>
</feature>
<proteinExistence type="predicted"/>
<dbReference type="InterPro" id="IPR028131">
    <property type="entry name" value="VASH1"/>
</dbReference>
<accession>G0U9X9</accession>
<feature type="active site" evidence="1">
    <location>
        <position position="146"/>
    </location>
</feature>
<reference evidence="2" key="1">
    <citation type="journal article" date="2012" name="Proc. Natl. Acad. Sci. U.S.A.">
        <title>Antigenic diversity is generated by distinct evolutionary mechanisms in African trypanosome species.</title>
        <authorList>
            <person name="Jackson A.P."/>
            <person name="Berry A."/>
            <person name="Aslett M."/>
            <person name="Allison H.C."/>
            <person name="Burton P."/>
            <person name="Vavrova-Anderson J."/>
            <person name="Brown R."/>
            <person name="Browne H."/>
            <person name="Corton N."/>
            <person name="Hauser H."/>
            <person name="Gamble J."/>
            <person name="Gilderthorp R."/>
            <person name="Marcello L."/>
            <person name="McQuillan J."/>
            <person name="Otto T.D."/>
            <person name="Quail M.A."/>
            <person name="Sanders M.J."/>
            <person name="van Tonder A."/>
            <person name="Ginger M.L."/>
            <person name="Field M.C."/>
            <person name="Barry J.D."/>
            <person name="Hertz-Fowler C."/>
            <person name="Berriman M."/>
        </authorList>
    </citation>
    <scope>NUCLEOTIDE SEQUENCE</scope>
    <source>
        <strain evidence="2">Y486</strain>
    </source>
</reference>
<dbReference type="GO" id="GO:0005737">
    <property type="term" value="C:cytoplasm"/>
    <property type="evidence" value="ECO:0007669"/>
    <property type="project" value="InterPro"/>
</dbReference>